<organism evidence="6 7">
    <name type="scientific">Pseudidiomarina planktonica</name>
    <dbReference type="NCBI Taxonomy" id="1323738"/>
    <lineage>
        <taxon>Bacteria</taxon>
        <taxon>Pseudomonadati</taxon>
        <taxon>Pseudomonadota</taxon>
        <taxon>Gammaproteobacteria</taxon>
        <taxon>Alteromonadales</taxon>
        <taxon>Idiomarinaceae</taxon>
        <taxon>Pseudidiomarina</taxon>
    </lineage>
</organism>
<accession>A0A1Y6E979</accession>
<dbReference type="Gene3D" id="1.10.357.10">
    <property type="entry name" value="Tetracycline Repressor, domain 2"/>
    <property type="match status" value="1"/>
</dbReference>
<keyword evidence="1" id="KW-0805">Transcription regulation</keyword>
<dbReference type="Pfam" id="PF00440">
    <property type="entry name" value="TetR_N"/>
    <property type="match status" value="1"/>
</dbReference>
<dbReference type="Gene3D" id="1.10.10.60">
    <property type="entry name" value="Homeodomain-like"/>
    <property type="match status" value="1"/>
</dbReference>
<evidence type="ECO:0000259" key="5">
    <source>
        <dbReference type="PROSITE" id="PS50977"/>
    </source>
</evidence>
<gene>
    <name evidence="6" type="ORF">SAMN06297229_0224</name>
</gene>
<dbReference type="PANTHER" id="PTHR47506:SF7">
    <property type="entry name" value="TRANSCRIPTIONAL REGULATORY PROTEIN"/>
    <property type="match status" value="1"/>
</dbReference>
<keyword evidence="7" id="KW-1185">Reference proteome</keyword>
<dbReference type="SUPFAM" id="SSF46689">
    <property type="entry name" value="Homeodomain-like"/>
    <property type="match status" value="1"/>
</dbReference>
<evidence type="ECO:0000313" key="7">
    <source>
        <dbReference type="Proteomes" id="UP000194450"/>
    </source>
</evidence>
<dbReference type="Proteomes" id="UP000194450">
    <property type="component" value="Unassembled WGS sequence"/>
</dbReference>
<proteinExistence type="predicted"/>
<protein>
    <submittedName>
        <fullName evidence="6">Transcriptional regulator, TetR family</fullName>
    </submittedName>
</protein>
<evidence type="ECO:0000256" key="4">
    <source>
        <dbReference type="PROSITE-ProRule" id="PRU00335"/>
    </source>
</evidence>
<feature type="domain" description="HTH tetR-type" evidence="5">
    <location>
        <begin position="9"/>
        <end position="69"/>
    </location>
</feature>
<reference evidence="7" key="1">
    <citation type="submission" date="2017-04" db="EMBL/GenBank/DDBJ databases">
        <authorList>
            <person name="Varghese N."/>
            <person name="Submissions S."/>
        </authorList>
    </citation>
    <scope>NUCLEOTIDE SEQUENCE [LARGE SCALE GENOMIC DNA]</scope>
</reference>
<keyword evidence="2 4" id="KW-0238">DNA-binding</keyword>
<evidence type="ECO:0000256" key="2">
    <source>
        <dbReference type="ARBA" id="ARBA00023125"/>
    </source>
</evidence>
<dbReference type="OrthoDB" id="9798857at2"/>
<dbReference type="GO" id="GO:0003677">
    <property type="term" value="F:DNA binding"/>
    <property type="evidence" value="ECO:0007669"/>
    <property type="project" value="UniProtKB-UniRule"/>
</dbReference>
<dbReference type="PROSITE" id="PS50977">
    <property type="entry name" value="HTH_TETR_2"/>
    <property type="match status" value="1"/>
</dbReference>
<sequence>MRYSKDHKARTRQHILEESASSFKENGVDGTGVSTLMSRVGLTHGGFYAHFPSKNALVLEAVTLSFNQVRERLATKADAEPDATAQLIALIEQYLAVEHRDTPAQGCAVGALASDIARLPADLKAQFSSHVQAWLNDYAERAGDARLGHLIVTSMLGTIQLARIVSNDESIALLNETRATLIELVRNRSAG</sequence>
<name>A0A1Y6E979_9GAMM</name>
<dbReference type="RefSeq" id="WP_157984153.1">
    <property type="nucleotide sequence ID" value="NZ_FXWH01000001.1"/>
</dbReference>
<dbReference type="InterPro" id="IPR036271">
    <property type="entry name" value="Tet_transcr_reg_TetR-rel_C_sf"/>
</dbReference>
<dbReference type="SUPFAM" id="SSF48498">
    <property type="entry name" value="Tetracyclin repressor-like, C-terminal domain"/>
    <property type="match status" value="1"/>
</dbReference>
<evidence type="ECO:0000256" key="1">
    <source>
        <dbReference type="ARBA" id="ARBA00023015"/>
    </source>
</evidence>
<dbReference type="PRINTS" id="PR00455">
    <property type="entry name" value="HTHTETR"/>
</dbReference>
<feature type="DNA-binding region" description="H-T-H motif" evidence="4">
    <location>
        <begin position="32"/>
        <end position="51"/>
    </location>
</feature>
<dbReference type="InterPro" id="IPR001647">
    <property type="entry name" value="HTH_TetR"/>
</dbReference>
<dbReference type="InterPro" id="IPR009057">
    <property type="entry name" value="Homeodomain-like_sf"/>
</dbReference>
<evidence type="ECO:0000256" key="3">
    <source>
        <dbReference type="ARBA" id="ARBA00023163"/>
    </source>
</evidence>
<dbReference type="AlphaFoldDB" id="A0A1Y6E979"/>
<dbReference type="EMBL" id="FXWH01000001">
    <property type="protein sequence ID" value="SMQ59157.1"/>
    <property type="molecule type" value="Genomic_DNA"/>
</dbReference>
<evidence type="ECO:0000313" key="6">
    <source>
        <dbReference type="EMBL" id="SMQ59157.1"/>
    </source>
</evidence>
<keyword evidence="3" id="KW-0804">Transcription</keyword>
<dbReference type="PANTHER" id="PTHR47506">
    <property type="entry name" value="TRANSCRIPTIONAL REGULATORY PROTEIN"/>
    <property type="match status" value="1"/>
</dbReference>